<dbReference type="STRING" id="905079.L1IRI7"/>
<dbReference type="OMA" id="YTLWIIV"/>
<keyword evidence="10" id="KW-1185">Reference proteome</keyword>
<protein>
    <recommendedName>
        <fullName evidence="7">Dolichol phosphate-mannose biosynthesis regulatory protein</fullName>
    </recommendedName>
</protein>
<reference evidence="8 10" key="1">
    <citation type="journal article" date="2012" name="Nature">
        <title>Algal genomes reveal evolutionary mosaicism and the fate of nucleomorphs.</title>
        <authorList>
            <consortium name="DOE Joint Genome Institute"/>
            <person name="Curtis B.A."/>
            <person name="Tanifuji G."/>
            <person name="Burki F."/>
            <person name="Gruber A."/>
            <person name="Irimia M."/>
            <person name="Maruyama S."/>
            <person name="Arias M.C."/>
            <person name="Ball S.G."/>
            <person name="Gile G.H."/>
            <person name="Hirakawa Y."/>
            <person name="Hopkins J.F."/>
            <person name="Kuo A."/>
            <person name="Rensing S.A."/>
            <person name="Schmutz J."/>
            <person name="Symeonidi A."/>
            <person name="Elias M."/>
            <person name="Eveleigh R.J."/>
            <person name="Herman E.K."/>
            <person name="Klute M.J."/>
            <person name="Nakayama T."/>
            <person name="Obornik M."/>
            <person name="Reyes-Prieto A."/>
            <person name="Armbrust E.V."/>
            <person name="Aves S.J."/>
            <person name="Beiko R.G."/>
            <person name="Coutinho P."/>
            <person name="Dacks J.B."/>
            <person name="Durnford D.G."/>
            <person name="Fast N.M."/>
            <person name="Green B.R."/>
            <person name="Grisdale C.J."/>
            <person name="Hempel F."/>
            <person name="Henrissat B."/>
            <person name="Hoppner M.P."/>
            <person name="Ishida K."/>
            <person name="Kim E."/>
            <person name="Koreny L."/>
            <person name="Kroth P.G."/>
            <person name="Liu Y."/>
            <person name="Malik S.B."/>
            <person name="Maier U.G."/>
            <person name="McRose D."/>
            <person name="Mock T."/>
            <person name="Neilson J.A."/>
            <person name="Onodera N.T."/>
            <person name="Poole A.M."/>
            <person name="Pritham E.J."/>
            <person name="Richards T.A."/>
            <person name="Rocap G."/>
            <person name="Roy S.W."/>
            <person name="Sarai C."/>
            <person name="Schaack S."/>
            <person name="Shirato S."/>
            <person name="Slamovits C.H."/>
            <person name="Spencer D.F."/>
            <person name="Suzuki S."/>
            <person name="Worden A.Z."/>
            <person name="Zauner S."/>
            <person name="Barry K."/>
            <person name="Bell C."/>
            <person name="Bharti A.K."/>
            <person name="Crow J.A."/>
            <person name="Grimwood J."/>
            <person name="Kramer R."/>
            <person name="Lindquist E."/>
            <person name="Lucas S."/>
            <person name="Salamov A."/>
            <person name="McFadden G.I."/>
            <person name="Lane C.E."/>
            <person name="Keeling P.J."/>
            <person name="Gray M.W."/>
            <person name="Grigoriev I.V."/>
            <person name="Archibald J.M."/>
        </authorList>
    </citation>
    <scope>NUCLEOTIDE SEQUENCE</scope>
    <source>
        <strain evidence="8 10">CCMP2712</strain>
    </source>
</reference>
<dbReference type="HOGENOM" id="CLU_150144_2_1_1"/>
<evidence type="ECO:0000256" key="2">
    <source>
        <dbReference type="ARBA" id="ARBA00005478"/>
    </source>
</evidence>
<keyword evidence="6 7" id="KW-0472">Membrane</keyword>
<feature type="transmembrane region" description="Helical" evidence="7">
    <location>
        <begin position="7"/>
        <end position="28"/>
    </location>
</feature>
<evidence type="ECO:0000313" key="9">
    <source>
        <dbReference type="EnsemblProtists" id="EKX38440"/>
    </source>
</evidence>
<evidence type="ECO:0000256" key="6">
    <source>
        <dbReference type="ARBA" id="ARBA00023136"/>
    </source>
</evidence>
<organism evidence="8">
    <name type="scientific">Guillardia theta (strain CCMP2712)</name>
    <name type="common">Cryptophyte</name>
    <dbReference type="NCBI Taxonomy" id="905079"/>
    <lineage>
        <taxon>Eukaryota</taxon>
        <taxon>Cryptophyceae</taxon>
        <taxon>Pyrenomonadales</taxon>
        <taxon>Geminigeraceae</taxon>
        <taxon>Guillardia</taxon>
    </lineage>
</organism>
<reference evidence="9" key="3">
    <citation type="submission" date="2015-06" db="UniProtKB">
        <authorList>
            <consortium name="EnsemblProtists"/>
        </authorList>
    </citation>
    <scope>IDENTIFICATION</scope>
</reference>
<comment type="subunit">
    <text evidence="7">Component of the dolichol-phosphate mannose (DPM) synthase complex.</text>
</comment>
<comment type="function">
    <text evidence="7">Regulatory subunit of the dolichol-phosphate mannose (DPM) synthase complex; essential for the ER localization.</text>
</comment>
<dbReference type="GO" id="GO:0030234">
    <property type="term" value="F:enzyme regulator activity"/>
    <property type="evidence" value="ECO:0007669"/>
    <property type="project" value="UniProtKB-UniRule"/>
</dbReference>
<dbReference type="OrthoDB" id="311279at2759"/>
<dbReference type="EMBL" id="JH993048">
    <property type="protein sequence ID" value="EKX38440.1"/>
    <property type="molecule type" value="Genomic_DNA"/>
</dbReference>
<evidence type="ECO:0000256" key="3">
    <source>
        <dbReference type="ARBA" id="ARBA00022692"/>
    </source>
</evidence>
<evidence type="ECO:0000256" key="4">
    <source>
        <dbReference type="ARBA" id="ARBA00022824"/>
    </source>
</evidence>
<dbReference type="GO" id="GO:0005789">
    <property type="term" value="C:endoplasmic reticulum membrane"/>
    <property type="evidence" value="ECO:0007669"/>
    <property type="project" value="UniProtKB-SubCell"/>
</dbReference>
<gene>
    <name evidence="8" type="ORF">GUITHDRAFT_115407</name>
</gene>
<dbReference type="KEGG" id="gtt:GUITHDRAFT_115407"/>
<dbReference type="InterPro" id="IPR009914">
    <property type="entry name" value="DPM2"/>
</dbReference>
<comment type="subcellular location">
    <subcellularLocation>
        <location evidence="1 7">Endoplasmic reticulum membrane</location>
        <topology evidence="1 7">Multi-pass membrane protein</topology>
    </subcellularLocation>
</comment>
<name>L1IRI7_GUITC</name>
<evidence type="ECO:0000313" key="8">
    <source>
        <dbReference type="EMBL" id="EKX38440.1"/>
    </source>
</evidence>
<dbReference type="EnsemblProtists" id="EKX38440">
    <property type="protein sequence ID" value="EKX38440"/>
    <property type="gene ID" value="GUITHDRAFT_115407"/>
</dbReference>
<evidence type="ECO:0000313" key="10">
    <source>
        <dbReference type="Proteomes" id="UP000011087"/>
    </source>
</evidence>
<dbReference type="Proteomes" id="UP000011087">
    <property type="component" value="Unassembled WGS sequence"/>
</dbReference>
<dbReference type="GeneID" id="17295204"/>
<dbReference type="AlphaFoldDB" id="L1IRI7"/>
<sequence>MGSANKGVGWAVLIFTTVIFFYWTFWVLVLPFVDNDHPLQLAFPSKFYALSIPVFIMVLGMTTTASFIAVILIRDG</sequence>
<dbReference type="GO" id="GO:0180047">
    <property type="term" value="P:dolichol phosphate mannose biosynthetic process"/>
    <property type="evidence" value="ECO:0007669"/>
    <property type="project" value="InterPro"/>
</dbReference>
<evidence type="ECO:0000256" key="5">
    <source>
        <dbReference type="ARBA" id="ARBA00022989"/>
    </source>
</evidence>
<dbReference type="RefSeq" id="XP_005825420.1">
    <property type="nucleotide sequence ID" value="XM_005825363.1"/>
</dbReference>
<dbReference type="PANTHER" id="PTHR15039:SF11">
    <property type="entry name" value="DOLICHOL PHOSPHATE-MANNOSE BIOSYNTHESIS REGULATORY PROTEIN"/>
    <property type="match status" value="1"/>
</dbReference>
<proteinExistence type="inferred from homology"/>
<keyword evidence="3 7" id="KW-0812">Transmembrane</keyword>
<evidence type="ECO:0000256" key="1">
    <source>
        <dbReference type="ARBA" id="ARBA00004477"/>
    </source>
</evidence>
<dbReference type="PANTHER" id="PTHR15039">
    <property type="entry name" value="DOLICHOL PHOSPHATE-MANNOSE BIOSYNTHESIS REGULATORY PROTEIN"/>
    <property type="match status" value="1"/>
</dbReference>
<dbReference type="Pfam" id="PF07297">
    <property type="entry name" value="DPM2"/>
    <property type="match status" value="1"/>
</dbReference>
<dbReference type="UniPathway" id="UPA00378"/>
<keyword evidence="5 7" id="KW-1133">Transmembrane helix</keyword>
<keyword evidence="4 7" id="KW-0256">Endoplasmic reticulum</keyword>
<comment type="pathway">
    <text evidence="7">Protein modification; protein glycosylation.</text>
</comment>
<comment type="similarity">
    <text evidence="2 7">Belongs to the DPM2 family.</text>
</comment>
<feature type="transmembrane region" description="Helical" evidence="7">
    <location>
        <begin position="48"/>
        <end position="73"/>
    </location>
</feature>
<accession>L1IRI7</accession>
<dbReference type="PaxDb" id="55529-EKX38440"/>
<dbReference type="GO" id="GO:0006506">
    <property type="term" value="P:GPI anchor biosynthetic process"/>
    <property type="evidence" value="ECO:0007669"/>
    <property type="project" value="TreeGrafter"/>
</dbReference>
<evidence type="ECO:0000256" key="7">
    <source>
        <dbReference type="RuleBase" id="RU365084"/>
    </source>
</evidence>
<dbReference type="GO" id="GO:0033185">
    <property type="term" value="C:dolichol-phosphate-mannose synthase complex"/>
    <property type="evidence" value="ECO:0007669"/>
    <property type="project" value="TreeGrafter"/>
</dbReference>
<reference evidence="10" key="2">
    <citation type="submission" date="2012-11" db="EMBL/GenBank/DDBJ databases">
        <authorList>
            <person name="Kuo A."/>
            <person name="Curtis B.A."/>
            <person name="Tanifuji G."/>
            <person name="Burki F."/>
            <person name="Gruber A."/>
            <person name="Irimia M."/>
            <person name="Maruyama S."/>
            <person name="Arias M.C."/>
            <person name="Ball S.G."/>
            <person name="Gile G.H."/>
            <person name="Hirakawa Y."/>
            <person name="Hopkins J.F."/>
            <person name="Rensing S.A."/>
            <person name="Schmutz J."/>
            <person name="Symeonidi A."/>
            <person name="Elias M."/>
            <person name="Eveleigh R.J."/>
            <person name="Herman E.K."/>
            <person name="Klute M.J."/>
            <person name="Nakayama T."/>
            <person name="Obornik M."/>
            <person name="Reyes-Prieto A."/>
            <person name="Armbrust E.V."/>
            <person name="Aves S.J."/>
            <person name="Beiko R.G."/>
            <person name="Coutinho P."/>
            <person name="Dacks J.B."/>
            <person name="Durnford D.G."/>
            <person name="Fast N.M."/>
            <person name="Green B.R."/>
            <person name="Grisdale C."/>
            <person name="Hempe F."/>
            <person name="Henrissat B."/>
            <person name="Hoppner M.P."/>
            <person name="Ishida K.-I."/>
            <person name="Kim E."/>
            <person name="Koreny L."/>
            <person name="Kroth P.G."/>
            <person name="Liu Y."/>
            <person name="Malik S.-B."/>
            <person name="Maier U.G."/>
            <person name="McRose D."/>
            <person name="Mock T."/>
            <person name="Neilson J.A."/>
            <person name="Onodera N.T."/>
            <person name="Poole A.M."/>
            <person name="Pritham E.J."/>
            <person name="Richards T.A."/>
            <person name="Rocap G."/>
            <person name="Roy S.W."/>
            <person name="Sarai C."/>
            <person name="Schaack S."/>
            <person name="Shirato S."/>
            <person name="Slamovits C.H."/>
            <person name="Spencer D.F."/>
            <person name="Suzuki S."/>
            <person name="Worden A.Z."/>
            <person name="Zauner S."/>
            <person name="Barry K."/>
            <person name="Bell C."/>
            <person name="Bharti A.K."/>
            <person name="Crow J.A."/>
            <person name="Grimwood J."/>
            <person name="Kramer R."/>
            <person name="Lindquist E."/>
            <person name="Lucas S."/>
            <person name="Salamov A."/>
            <person name="McFadden G.I."/>
            <person name="Lane C.E."/>
            <person name="Keeling P.J."/>
            <person name="Gray M.W."/>
            <person name="Grigoriev I.V."/>
            <person name="Archibald J.M."/>
        </authorList>
    </citation>
    <scope>NUCLEOTIDE SEQUENCE</scope>
    <source>
        <strain evidence="10">CCMP2712</strain>
    </source>
</reference>